<dbReference type="InterPro" id="IPR036259">
    <property type="entry name" value="MFS_trans_sf"/>
</dbReference>
<dbReference type="SUPFAM" id="SSF103473">
    <property type="entry name" value="MFS general substrate transporter"/>
    <property type="match status" value="1"/>
</dbReference>
<keyword evidence="2" id="KW-0472">Membrane</keyword>
<dbReference type="Gene3D" id="1.20.1250.20">
    <property type="entry name" value="MFS general substrate transporter like domains"/>
    <property type="match status" value="1"/>
</dbReference>
<evidence type="ECO:0000256" key="1">
    <source>
        <dbReference type="ARBA" id="ARBA00009617"/>
    </source>
</evidence>
<dbReference type="InterPro" id="IPR039672">
    <property type="entry name" value="MFS_2"/>
</dbReference>
<keyword evidence="2" id="KW-0812">Transmembrane</keyword>
<comment type="similarity">
    <text evidence="1">Belongs to the sodium:galactoside symporter (TC 2.A.2) family.</text>
</comment>
<feature type="transmembrane region" description="Helical" evidence="2">
    <location>
        <begin position="116"/>
        <end position="140"/>
    </location>
</feature>
<keyword evidence="2" id="KW-1133">Transmembrane helix</keyword>
<feature type="transmembrane region" description="Helical" evidence="2">
    <location>
        <begin position="293"/>
        <end position="310"/>
    </location>
</feature>
<feature type="transmembrane region" description="Helical" evidence="2">
    <location>
        <begin position="23"/>
        <end position="42"/>
    </location>
</feature>
<dbReference type="GO" id="GO:0015293">
    <property type="term" value="F:symporter activity"/>
    <property type="evidence" value="ECO:0007669"/>
    <property type="project" value="InterPro"/>
</dbReference>
<dbReference type="GO" id="GO:0005886">
    <property type="term" value="C:plasma membrane"/>
    <property type="evidence" value="ECO:0007669"/>
    <property type="project" value="TreeGrafter"/>
</dbReference>
<feature type="transmembrane region" description="Helical" evidence="2">
    <location>
        <begin position="316"/>
        <end position="336"/>
    </location>
</feature>
<dbReference type="GO" id="GO:0008643">
    <property type="term" value="P:carbohydrate transport"/>
    <property type="evidence" value="ECO:0007669"/>
    <property type="project" value="InterPro"/>
</dbReference>
<feature type="transmembrane region" description="Helical" evidence="2">
    <location>
        <begin position="89"/>
        <end position="110"/>
    </location>
</feature>
<dbReference type="PANTHER" id="PTHR11328:SF28">
    <property type="entry name" value="MAJOR FACILITATOR SUPERFAMILY DOMAIN-CONTAINING PROTEIN 12"/>
    <property type="match status" value="1"/>
</dbReference>
<feature type="transmembrane region" description="Helical" evidence="2">
    <location>
        <begin position="357"/>
        <end position="377"/>
    </location>
</feature>
<feature type="transmembrane region" description="Helical" evidence="2">
    <location>
        <begin position="161"/>
        <end position="179"/>
    </location>
</feature>
<sequence length="430" mass="44557">MEGRALPDPADAPRARGLPLSGLPRYAAFAAILSAAGLPIYIHAPRFYVDSYGVTLAQLSVALFALRLIDVVQDPLLGRLAEMTRARRAAMVAGAGSIMAVSMVALFAVPPLLPPVWWFALSLAGLFTSFSFLTICFYAQGVTKAEDLGSAHVRLAAWRETGALAGVCVAAILPTALAFTGAPFALYAGIFVIAVLVAITLMAPEWRATGTEAPSTGLRAILRDGPARWLLAVALLNATPVAVTSTLFLFFVIDRLEAPGMEGPLLLLFFVSAAASAPLWGRIAQSQGPRRTLMAAMVLAIVTFAFALTLGAGDVAAFAVICVASGAAMGADLTLLPALFARRMATIAPSGADGFGLWAFVTKLTLAFAAIALFPALEAAGLNTGGESPDAALTLLTLLYAGLPLALKAAALAALALAPISDERQETRHA</sequence>
<accession>A0A0D1CKN9</accession>
<dbReference type="Pfam" id="PF13347">
    <property type="entry name" value="MFS_2"/>
    <property type="match status" value="1"/>
</dbReference>
<dbReference type="PANTHER" id="PTHR11328">
    <property type="entry name" value="MAJOR FACILITATOR SUPERFAMILY DOMAIN-CONTAINING PROTEIN"/>
    <property type="match status" value="1"/>
</dbReference>
<dbReference type="EMBL" id="JYFE01000051">
    <property type="protein sequence ID" value="KIT15317.1"/>
    <property type="molecule type" value="Genomic_DNA"/>
</dbReference>
<protein>
    <submittedName>
        <fullName evidence="3">Major Facilitator Superfamily protein</fullName>
    </submittedName>
</protein>
<keyword evidence="4" id="KW-1185">Reference proteome</keyword>
<dbReference type="STRING" id="935700.jaqu_29320"/>
<evidence type="ECO:0000313" key="3">
    <source>
        <dbReference type="EMBL" id="KIT15317.1"/>
    </source>
</evidence>
<feature type="transmembrane region" description="Helical" evidence="2">
    <location>
        <begin position="265"/>
        <end position="281"/>
    </location>
</feature>
<organism evidence="3 4">
    <name type="scientific">Jannaschia aquimarina</name>
    <dbReference type="NCBI Taxonomy" id="935700"/>
    <lineage>
        <taxon>Bacteria</taxon>
        <taxon>Pseudomonadati</taxon>
        <taxon>Pseudomonadota</taxon>
        <taxon>Alphaproteobacteria</taxon>
        <taxon>Rhodobacterales</taxon>
        <taxon>Roseobacteraceae</taxon>
        <taxon>Jannaschia</taxon>
    </lineage>
</organism>
<evidence type="ECO:0000313" key="4">
    <source>
        <dbReference type="Proteomes" id="UP000032232"/>
    </source>
</evidence>
<dbReference type="AlphaFoldDB" id="A0A0D1CKN9"/>
<name>A0A0D1CKN9_9RHOB</name>
<comment type="caution">
    <text evidence="3">The sequence shown here is derived from an EMBL/GenBank/DDBJ whole genome shotgun (WGS) entry which is preliminary data.</text>
</comment>
<dbReference type="Proteomes" id="UP000032232">
    <property type="component" value="Unassembled WGS sequence"/>
</dbReference>
<gene>
    <name evidence="3" type="ORF">jaqu_29320</name>
</gene>
<feature type="transmembrane region" description="Helical" evidence="2">
    <location>
        <begin position="48"/>
        <end position="69"/>
    </location>
</feature>
<feature type="transmembrane region" description="Helical" evidence="2">
    <location>
        <begin position="229"/>
        <end position="253"/>
    </location>
</feature>
<proteinExistence type="inferred from homology"/>
<dbReference type="PATRIC" id="fig|935700.4.peg.3030"/>
<feature type="transmembrane region" description="Helical" evidence="2">
    <location>
        <begin position="397"/>
        <end position="418"/>
    </location>
</feature>
<evidence type="ECO:0000256" key="2">
    <source>
        <dbReference type="SAM" id="Phobius"/>
    </source>
</evidence>
<reference evidence="3 4" key="1">
    <citation type="submission" date="2015-02" db="EMBL/GenBank/DDBJ databases">
        <title>Genome Sequence of Jannaschia aquimarina DSM28248, a member of the Roseobacter clade.</title>
        <authorList>
            <person name="Voget S."/>
            <person name="Daniel R."/>
        </authorList>
    </citation>
    <scope>NUCLEOTIDE SEQUENCE [LARGE SCALE GENOMIC DNA]</scope>
    <source>
        <strain evidence="3 4">GSW-M26</strain>
    </source>
</reference>
<feature type="transmembrane region" description="Helical" evidence="2">
    <location>
        <begin position="185"/>
        <end position="203"/>
    </location>
</feature>